<keyword evidence="1" id="KW-0732">Signal</keyword>
<evidence type="ECO:0000256" key="1">
    <source>
        <dbReference type="SAM" id="SignalP"/>
    </source>
</evidence>
<reference evidence="2 3" key="1">
    <citation type="submission" date="2016-10" db="EMBL/GenBank/DDBJ databases">
        <authorList>
            <person name="de Groot N.N."/>
        </authorList>
    </citation>
    <scope>NUCLEOTIDE SEQUENCE [LARGE SCALE GENOMIC DNA]</scope>
    <source>
        <strain evidence="2 3">CGMCC 1.7054</strain>
    </source>
</reference>
<feature type="chain" id="PRO_5038632069" description="Lipoprotein" evidence="1">
    <location>
        <begin position="27"/>
        <end position="234"/>
    </location>
</feature>
<feature type="signal peptide" evidence="1">
    <location>
        <begin position="1"/>
        <end position="26"/>
    </location>
</feature>
<dbReference type="RefSeq" id="WP_091693700.1">
    <property type="nucleotide sequence ID" value="NZ_FPCG01000001.1"/>
</dbReference>
<sequence>MTITAVRTRRLAGITALGTVTALALSACGSSVPKLEEVWPEVREGIQNASSVKIVGEMDQDGQNVSLDMAGQTDDSSFGGKVTADGISMELVGNKEFTYIKPDAAFWEQQGAAAMQEMAGDKWIESPADIGMNMSSFYEGFRDESPEADEFADTEYTSEEVEHNGQQVYKYTGTDKDSGDPIVVMINKDNQLVRIESQGDSEDSGIGAIDFSEWNAVEPFEMPADEEIFSIPGM</sequence>
<name>A0A1I7MFB8_9MICC</name>
<organism evidence="2 3">
    <name type="scientific">Micrococcus terreus</name>
    <dbReference type="NCBI Taxonomy" id="574650"/>
    <lineage>
        <taxon>Bacteria</taxon>
        <taxon>Bacillati</taxon>
        <taxon>Actinomycetota</taxon>
        <taxon>Actinomycetes</taxon>
        <taxon>Micrococcales</taxon>
        <taxon>Micrococcaceae</taxon>
        <taxon>Micrococcus</taxon>
    </lineage>
</organism>
<dbReference type="PROSITE" id="PS51257">
    <property type="entry name" value="PROKAR_LIPOPROTEIN"/>
    <property type="match status" value="1"/>
</dbReference>
<dbReference type="EMBL" id="FPCG01000001">
    <property type="protein sequence ID" value="SFV20598.1"/>
    <property type="molecule type" value="Genomic_DNA"/>
</dbReference>
<dbReference type="OrthoDB" id="4964441at2"/>
<gene>
    <name evidence="2" type="ORF">SAMN04487966_101467</name>
</gene>
<accession>A0A1I7MFB8</accession>
<dbReference type="AlphaFoldDB" id="A0A1I7MFB8"/>
<protein>
    <recommendedName>
        <fullName evidence="4">Lipoprotein</fullName>
    </recommendedName>
</protein>
<evidence type="ECO:0000313" key="3">
    <source>
        <dbReference type="Proteomes" id="UP000198881"/>
    </source>
</evidence>
<proteinExistence type="predicted"/>
<evidence type="ECO:0000313" key="2">
    <source>
        <dbReference type="EMBL" id="SFV20598.1"/>
    </source>
</evidence>
<dbReference type="Proteomes" id="UP000198881">
    <property type="component" value="Unassembled WGS sequence"/>
</dbReference>
<keyword evidence="3" id="KW-1185">Reference proteome</keyword>
<evidence type="ECO:0008006" key="4">
    <source>
        <dbReference type="Google" id="ProtNLM"/>
    </source>
</evidence>